<name>A0A1M4UL45_9BACT</name>
<dbReference type="InterPro" id="IPR045750">
    <property type="entry name" value="DUF6178"/>
</dbReference>
<dbReference type="Proteomes" id="UP000184076">
    <property type="component" value="Unassembled WGS sequence"/>
</dbReference>
<protein>
    <submittedName>
        <fullName evidence="1">Uncharacterized protein</fullName>
    </submittedName>
</protein>
<gene>
    <name evidence="1" type="ORF">SAMN02745206_00512</name>
</gene>
<dbReference type="EMBL" id="FQVB01000005">
    <property type="protein sequence ID" value="SHE57429.1"/>
    <property type="molecule type" value="Genomic_DNA"/>
</dbReference>
<organism evidence="1 2">
    <name type="scientific">Desulfacinum infernum DSM 9756</name>
    <dbReference type="NCBI Taxonomy" id="1121391"/>
    <lineage>
        <taxon>Bacteria</taxon>
        <taxon>Pseudomonadati</taxon>
        <taxon>Thermodesulfobacteriota</taxon>
        <taxon>Syntrophobacteria</taxon>
        <taxon>Syntrophobacterales</taxon>
        <taxon>Syntrophobacteraceae</taxon>
        <taxon>Desulfacinum</taxon>
    </lineage>
</organism>
<dbReference type="RefSeq" id="WP_073036658.1">
    <property type="nucleotide sequence ID" value="NZ_FQVB01000005.1"/>
</dbReference>
<proteinExistence type="predicted"/>
<sequence>MDKRVVDFETKRLEKLPPREVGPYLMSLPAKQRMETILARPDAEAVVAALPEQDFYLTLKEIGPEDALPLLELARVDQITHVFDLEAWRRDRIVPGPAAQWLDRLYRASGRKLLAWLYQADFELLVSVFKKWLRVAHIPEDTDPTEAVDTLPKNTLDDQYFWEARYPQYEDLIRNILSFLFEAHYGFYKELMNQIIWALDAEVEEEAYRFHRGRLEDRAIPDYYDALEIYRAMEPEEIPYDKLLVERNGEDLENPPAFALVAVPEGGLFRRALEAVEDARLLETLQLEMASIANKVVVADALAPDDAEDLREAAGKAAAMVNLGLDLLTAGDAALAASALERVYLEHLFRLGHSRVAEIQRTLRRLTKSGWLSRWAFGPTILDSPWAERLEGLMGKTAKVTRLQGAERPRLVQSFIQDRRDLHDAAHWVQVTASLGPVFDALEVNPAQLAEELWAEGQVRILEEVTLGSLLFTATAWSLLGESRRVEPLAVDRWPEIFAAAAPEALSETLSGFVDSCVAGEKRRRLVWEYVQGLVDRYDEETRAFRGKEPPDPRLMGLFLFRAPRYKPA</sequence>
<keyword evidence="2" id="KW-1185">Reference proteome</keyword>
<accession>A0A1M4UL45</accession>
<dbReference type="Pfam" id="PF19676">
    <property type="entry name" value="DUF6178"/>
    <property type="match status" value="1"/>
</dbReference>
<dbReference type="AlphaFoldDB" id="A0A1M4UL45"/>
<dbReference type="OrthoDB" id="5479105at2"/>
<evidence type="ECO:0000313" key="1">
    <source>
        <dbReference type="EMBL" id="SHE57429.1"/>
    </source>
</evidence>
<reference evidence="2" key="1">
    <citation type="submission" date="2016-11" db="EMBL/GenBank/DDBJ databases">
        <authorList>
            <person name="Varghese N."/>
            <person name="Submissions S."/>
        </authorList>
    </citation>
    <scope>NUCLEOTIDE SEQUENCE [LARGE SCALE GENOMIC DNA]</scope>
    <source>
        <strain evidence="2">DSM 9756</strain>
    </source>
</reference>
<evidence type="ECO:0000313" key="2">
    <source>
        <dbReference type="Proteomes" id="UP000184076"/>
    </source>
</evidence>
<dbReference type="STRING" id="1121391.SAMN02745206_00512"/>